<reference evidence="2 3" key="1">
    <citation type="submission" date="2019-02" db="EMBL/GenBank/DDBJ databases">
        <title>Deep-cultivation of Planctomycetes and their phenomic and genomic characterization uncovers novel biology.</title>
        <authorList>
            <person name="Wiegand S."/>
            <person name="Jogler M."/>
            <person name="Boedeker C."/>
            <person name="Pinto D."/>
            <person name="Vollmers J."/>
            <person name="Rivas-Marin E."/>
            <person name="Kohn T."/>
            <person name="Peeters S.H."/>
            <person name="Heuer A."/>
            <person name="Rast P."/>
            <person name="Oberbeckmann S."/>
            <person name="Bunk B."/>
            <person name="Jeske O."/>
            <person name="Meyerdierks A."/>
            <person name="Storesund J.E."/>
            <person name="Kallscheuer N."/>
            <person name="Luecker S."/>
            <person name="Lage O.M."/>
            <person name="Pohl T."/>
            <person name="Merkel B.J."/>
            <person name="Hornburger P."/>
            <person name="Mueller R.-W."/>
            <person name="Bruemmer F."/>
            <person name="Labrenz M."/>
            <person name="Spormann A.M."/>
            <person name="Op den Camp H."/>
            <person name="Overmann J."/>
            <person name="Amann R."/>
            <person name="Jetten M.S.M."/>
            <person name="Mascher T."/>
            <person name="Medema M.H."/>
            <person name="Devos D.P."/>
            <person name="Kaster A.-K."/>
            <person name="Ovreas L."/>
            <person name="Rohde M."/>
            <person name="Galperin M.Y."/>
            <person name="Jogler C."/>
        </authorList>
    </citation>
    <scope>NUCLEOTIDE SEQUENCE [LARGE SCALE GENOMIC DNA]</scope>
    <source>
        <strain evidence="2 3">Pla110</strain>
    </source>
</reference>
<keyword evidence="1" id="KW-0472">Membrane</keyword>
<protein>
    <submittedName>
        <fullName evidence="2">Uncharacterized protein</fullName>
    </submittedName>
</protein>
<name>A0A518CQZ7_9PLAN</name>
<gene>
    <name evidence="2" type="ORF">Pla110_33870</name>
</gene>
<dbReference type="Proteomes" id="UP000317178">
    <property type="component" value="Chromosome"/>
</dbReference>
<sequence length="123" mass="13942">MTINNTQNYHSNPSGFSIRDGFVILLGTLLMLVFTGVESEAADGSWMYRRSYFSHAPEPHGEIHYPQPESRSAYRKAYHGVNPGFAVTGGYRVNRVQLRSGNSVDTTVQYEGWNMMYGPRYKP</sequence>
<evidence type="ECO:0000313" key="3">
    <source>
        <dbReference type="Proteomes" id="UP000317178"/>
    </source>
</evidence>
<keyword evidence="3" id="KW-1185">Reference proteome</keyword>
<dbReference type="KEGG" id="plon:Pla110_33870"/>
<accession>A0A518CQZ7</accession>
<keyword evidence="1" id="KW-0812">Transmembrane</keyword>
<dbReference type="EMBL" id="CP036281">
    <property type="protein sequence ID" value="QDU81643.1"/>
    <property type="molecule type" value="Genomic_DNA"/>
</dbReference>
<evidence type="ECO:0000313" key="2">
    <source>
        <dbReference type="EMBL" id="QDU81643.1"/>
    </source>
</evidence>
<keyword evidence="1" id="KW-1133">Transmembrane helix</keyword>
<organism evidence="2 3">
    <name type="scientific">Polystyrenella longa</name>
    <dbReference type="NCBI Taxonomy" id="2528007"/>
    <lineage>
        <taxon>Bacteria</taxon>
        <taxon>Pseudomonadati</taxon>
        <taxon>Planctomycetota</taxon>
        <taxon>Planctomycetia</taxon>
        <taxon>Planctomycetales</taxon>
        <taxon>Planctomycetaceae</taxon>
        <taxon>Polystyrenella</taxon>
    </lineage>
</organism>
<feature type="transmembrane region" description="Helical" evidence="1">
    <location>
        <begin position="22"/>
        <end position="41"/>
    </location>
</feature>
<dbReference type="AlphaFoldDB" id="A0A518CQZ7"/>
<proteinExistence type="predicted"/>
<evidence type="ECO:0000256" key="1">
    <source>
        <dbReference type="SAM" id="Phobius"/>
    </source>
</evidence>